<evidence type="ECO:0000313" key="1">
    <source>
        <dbReference type="EMBL" id="PRQ64661.1"/>
    </source>
</evidence>
<proteinExistence type="predicted"/>
<evidence type="ECO:0000313" key="2">
    <source>
        <dbReference type="Proteomes" id="UP000238163"/>
    </source>
</evidence>
<protein>
    <recommendedName>
        <fullName evidence="3">Serine protease</fullName>
    </recommendedName>
</protein>
<dbReference type="InterPro" id="IPR009003">
    <property type="entry name" value="Peptidase_S1_PA"/>
</dbReference>
<keyword evidence="2" id="KW-1185">Reference proteome</keyword>
<sequence>MLKRLQMINKLSRVTAYIETYAFDQRNGEMVKRAHATGFFVKTKNKVLLVTNWHVVTGLNPANPSSMLGKCIPEVLKVTVISKSGTLTELTFPLYDRELQPLWDEHHERNLVDMIVYPVPSMLEEQFYLFDILSEVDGSKINQSIGSDVFILGYPFSKESMQEGFGEDNHYYLPVWKRGSIATEPELRINGKLILIDTMSRPGMSGSPVVICEEQDVMRALTDKGEDIVKRLHNGDALAALEITPSDIVNEKKKTFNVLGIYSGVIGSTRLQELALGKCWHIDTLVELVKSPAAGLMPHHEPLELHKHYERFLNNILGVMITRDTEGNEISRVTLK</sequence>
<organism evidence="1 2">
    <name type="scientific">Vibrio mediterranei</name>
    <dbReference type="NCBI Taxonomy" id="689"/>
    <lineage>
        <taxon>Bacteria</taxon>
        <taxon>Pseudomonadati</taxon>
        <taxon>Pseudomonadota</taxon>
        <taxon>Gammaproteobacteria</taxon>
        <taxon>Vibrionales</taxon>
        <taxon>Vibrionaceae</taxon>
        <taxon>Vibrio</taxon>
    </lineage>
</organism>
<dbReference type="Gene3D" id="2.40.10.10">
    <property type="entry name" value="Trypsin-like serine proteases"/>
    <property type="match status" value="1"/>
</dbReference>
<name>A0ABX5D7N2_9VIBR</name>
<reference evidence="1 2" key="1">
    <citation type="submission" date="2018-03" db="EMBL/GenBank/DDBJ databases">
        <title>Genetic Diversity and Phenotypic Plasticity of AHL Mediated Quorum Sensing in Environmental Strains of Vibrio mediterranei.</title>
        <authorList>
            <person name="Lantoine F."/>
            <person name="Vouve F."/>
        </authorList>
    </citation>
    <scope>NUCLEOTIDE SEQUENCE [LARGE SCALE GENOMIC DNA]</scope>
    <source>
        <strain evidence="1 2">17LN0615E</strain>
    </source>
</reference>
<evidence type="ECO:0008006" key="3">
    <source>
        <dbReference type="Google" id="ProtNLM"/>
    </source>
</evidence>
<dbReference type="Pfam" id="PF13365">
    <property type="entry name" value="Trypsin_2"/>
    <property type="match status" value="1"/>
</dbReference>
<dbReference type="SUPFAM" id="SSF50494">
    <property type="entry name" value="Trypsin-like serine proteases"/>
    <property type="match status" value="1"/>
</dbReference>
<dbReference type="EMBL" id="NWTN01000039">
    <property type="protein sequence ID" value="PRQ64661.1"/>
    <property type="molecule type" value="Genomic_DNA"/>
</dbReference>
<gene>
    <name evidence="1" type="ORF">COR51_26225</name>
</gene>
<dbReference type="InterPro" id="IPR043504">
    <property type="entry name" value="Peptidase_S1_PA_chymotrypsin"/>
</dbReference>
<accession>A0ABX5D7N2</accession>
<dbReference type="Proteomes" id="UP000238163">
    <property type="component" value="Unassembled WGS sequence"/>
</dbReference>
<comment type="caution">
    <text evidence="1">The sequence shown here is derived from an EMBL/GenBank/DDBJ whole genome shotgun (WGS) entry which is preliminary data.</text>
</comment>